<evidence type="ECO:0000313" key="8">
    <source>
        <dbReference type="EMBL" id="MBN7811004.1"/>
    </source>
</evidence>
<keyword evidence="2" id="KW-1277">Toxin-antitoxin system</keyword>
<dbReference type="Gene3D" id="3.30.920.30">
    <property type="entry name" value="Hypothetical protein"/>
    <property type="match status" value="1"/>
</dbReference>
<proteinExistence type="inferred from homology"/>
<keyword evidence="3" id="KW-0540">Nuclease</keyword>
<keyword evidence="4" id="KW-0255">Endonuclease</keyword>
<evidence type="ECO:0000256" key="6">
    <source>
        <dbReference type="ARBA" id="ARBA00022884"/>
    </source>
</evidence>
<keyword evidence="9" id="KW-1185">Reference proteome</keyword>
<gene>
    <name evidence="8" type="ORF">J0A68_08560</name>
</gene>
<name>A0ABS3C315_9BACT</name>
<dbReference type="RefSeq" id="WP_206577791.1">
    <property type="nucleotide sequence ID" value="NZ_JAFKCT010000003.1"/>
</dbReference>
<organism evidence="8 9">
    <name type="scientific">Algoriphagus oliviformis</name>
    <dbReference type="NCBI Taxonomy" id="2811231"/>
    <lineage>
        <taxon>Bacteria</taxon>
        <taxon>Pseudomonadati</taxon>
        <taxon>Bacteroidota</taxon>
        <taxon>Cytophagia</taxon>
        <taxon>Cytophagales</taxon>
        <taxon>Cyclobacteriaceae</taxon>
        <taxon>Algoriphagus</taxon>
    </lineage>
</organism>
<evidence type="ECO:0000256" key="3">
    <source>
        <dbReference type="ARBA" id="ARBA00022722"/>
    </source>
</evidence>
<comment type="similarity">
    <text evidence="1">Belongs to the HicA mRNA interferase family.</text>
</comment>
<dbReference type="Pfam" id="PF07927">
    <property type="entry name" value="HicA_toxin"/>
    <property type="match status" value="1"/>
</dbReference>
<protein>
    <submittedName>
        <fullName evidence="8">Type II toxin-antitoxin system HicA family toxin</fullName>
    </submittedName>
</protein>
<sequence length="60" mass="6638">MKVRELLRLLYDDGWVVKNQKGSHQQLIHPEKPGKVTVPVHGGDVPLGTLNSILKQAGLK</sequence>
<keyword evidence="6" id="KW-0694">RNA-binding</keyword>
<evidence type="ECO:0000256" key="5">
    <source>
        <dbReference type="ARBA" id="ARBA00022801"/>
    </source>
</evidence>
<comment type="caution">
    <text evidence="8">The sequence shown here is derived from an EMBL/GenBank/DDBJ whole genome shotgun (WGS) entry which is preliminary data.</text>
</comment>
<dbReference type="SUPFAM" id="SSF54786">
    <property type="entry name" value="YcfA/nrd intein domain"/>
    <property type="match status" value="1"/>
</dbReference>
<keyword evidence="7" id="KW-0346">Stress response</keyword>
<reference evidence="8 9" key="1">
    <citation type="submission" date="2021-03" db="EMBL/GenBank/DDBJ databases">
        <title>novel species isolated from a fishpond in China.</title>
        <authorList>
            <person name="Lu H."/>
            <person name="Cai Z."/>
        </authorList>
    </citation>
    <scope>NUCLEOTIDE SEQUENCE [LARGE SCALE GENOMIC DNA]</scope>
    <source>
        <strain evidence="8 9">H41</strain>
    </source>
</reference>
<dbReference type="Proteomes" id="UP000664317">
    <property type="component" value="Unassembled WGS sequence"/>
</dbReference>
<accession>A0ABS3C315</accession>
<dbReference type="InterPro" id="IPR038570">
    <property type="entry name" value="HicA_sf"/>
</dbReference>
<dbReference type="InterPro" id="IPR012933">
    <property type="entry name" value="HicA_mRNA_interferase"/>
</dbReference>
<dbReference type="EMBL" id="JAFKCT010000003">
    <property type="protein sequence ID" value="MBN7811004.1"/>
    <property type="molecule type" value="Genomic_DNA"/>
</dbReference>
<evidence type="ECO:0000256" key="4">
    <source>
        <dbReference type="ARBA" id="ARBA00022759"/>
    </source>
</evidence>
<evidence type="ECO:0000256" key="7">
    <source>
        <dbReference type="ARBA" id="ARBA00023016"/>
    </source>
</evidence>
<keyword evidence="5" id="KW-0378">Hydrolase</keyword>
<evidence type="ECO:0000256" key="2">
    <source>
        <dbReference type="ARBA" id="ARBA00022649"/>
    </source>
</evidence>
<evidence type="ECO:0000256" key="1">
    <source>
        <dbReference type="ARBA" id="ARBA00006620"/>
    </source>
</evidence>
<evidence type="ECO:0000313" key="9">
    <source>
        <dbReference type="Proteomes" id="UP000664317"/>
    </source>
</evidence>